<evidence type="ECO:0000313" key="2">
    <source>
        <dbReference type="Proteomes" id="UP000410492"/>
    </source>
</evidence>
<dbReference type="AlphaFoldDB" id="A0A653C1H2"/>
<gene>
    <name evidence="1" type="ORF">CALMAC_LOCUS5443</name>
</gene>
<name>A0A653C1H2_CALMS</name>
<dbReference type="PANTHER" id="PTHR33053:SF24">
    <property type="entry name" value="TRANSPOSASE DOMAIN-CONTAINING PROTEIN"/>
    <property type="match status" value="1"/>
</dbReference>
<dbReference type="PANTHER" id="PTHR33053">
    <property type="entry name" value="PROTEIN, PUTATIVE-RELATED"/>
    <property type="match status" value="1"/>
</dbReference>
<evidence type="ECO:0008006" key="3">
    <source>
        <dbReference type="Google" id="ProtNLM"/>
    </source>
</evidence>
<reference evidence="1 2" key="1">
    <citation type="submission" date="2019-01" db="EMBL/GenBank/DDBJ databases">
        <authorList>
            <person name="Sayadi A."/>
        </authorList>
    </citation>
    <scope>NUCLEOTIDE SEQUENCE [LARGE SCALE GENOMIC DNA]</scope>
</reference>
<dbReference type="EMBL" id="CAACVG010006790">
    <property type="protein sequence ID" value="VEN41701.1"/>
    <property type="molecule type" value="Genomic_DNA"/>
</dbReference>
<accession>A0A653C1H2</accession>
<organism evidence="1 2">
    <name type="scientific">Callosobruchus maculatus</name>
    <name type="common">Southern cowpea weevil</name>
    <name type="synonym">Pulse bruchid</name>
    <dbReference type="NCBI Taxonomy" id="64391"/>
    <lineage>
        <taxon>Eukaryota</taxon>
        <taxon>Metazoa</taxon>
        <taxon>Ecdysozoa</taxon>
        <taxon>Arthropoda</taxon>
        <taxon>Hexapoda</taxon>
        <taxon>Insecta</taxon>
        <taxon>Pterygota</taxon>
        <taxon>Neoptera</taxon>
        <taxon>Endopterygota</taxon>
        <taxon>Coleoptera</taxon>
        <taxon>Polyphaga</taxon>
        <taxon>Cucujiformia</taxon>
        <taxon>Chrysomeloidea</taxon>
        <taxon>Chrysomelidae</taxon>
        <taxon>Bruchinae</taxon>
        <taxon>Bruchini</taxon>
        <taxon>Callosobruchus</taxon>
    </lineage>
</organism>
<proteinExistence type="predicted"/>
<protein>
    <recommendedName>
        <fullName evidence="3">DUF4806 domain-containing protein</fullName>
    </recommendedName>
</protein>
<sequence>MSKNNLKSVVSKRQLYRRIAAIVNQINHETKIESTTPYDLGQSSTSQCVEQDLCPPSLDNFEVIPDFQSTDISILASSDSEEHDLPERSVIENSTYAESLGLESQSWATSFKITHIALKRLLHILHPYHPYLPYDSRTLLHTPLNFPVKQLESGQYIHLGLEASLKHFIDKNEHWQGDTLFVSFNIDGLPLYKSTNIQCWPILGLIKNLPHQSPFAVGVFCGKSKPCPLPVYLDRFIEECNFLKNGFLHKSKRYNFCIHSFVCDAPARAYIKCIKPPTGYSFCEKRVAPGEYVSGRVILRDLCAAKRTNESFRRQLDEDHHLGLSPLLALDIDMVKQFPIDYMHNVSLGVMRKLLNYWVGGNLNIRLGSTSVIRISNTLACFKDYIPIEITRKPRPLSELQRYKATEFRTFLLYTGIVALKDILPCQIYNHFLLFHSAIYLMVVSDRDENREINSELASKLLLTFIKQGGRLYGREFYIYNVHVLSHLSDDFLHYGALDNFSAFPFENYLGHMKSLVKSTTKPLQQICHRLQELNHTGIEINNKSNLPRVEIEHVNGPCLINNFEKQYKKVFLANYCLSIFSYSKSDAFCITDNKIIQIFNIVCDQSGGIAIIGKYFSKSTSFYEYPFDSSILKIYLVSELSKELNIWQLSDIKGKCIHLPFKDKYVSIPLLHTTS</sequence>
<evidence type="ECO:0000313" key="1">
    <source>
        <dbReference type="EMBL" id="VEN41701.1"/>
    </source>
</evidence>
<dbReference type="OrthoDB" id="10053513at2759"/>
<keyword evidence="2" id="KW-1185">Reference proteome</keyword>
<dbReference type="Proteomes" id="UP000410492">
    <property type="component" value="Unassembled WGS sequence"/>
</dbReference>